<name>A0A0D3I4L2_EMIH1</name>
<dbReference type="AlphaFoldDB" id="A0A0D3I4L2"/>
<dbReference type="RefSeq" id="XP_005758626.1">
    <property type="nucleotide sequence ID" value="XM_005758569.1"/>
</dbReference>
<evidence type="ECO:0000313" key="4">
    <source>
        <dbReference type="Proteomes" id="UP000013827"/>
    </source>
</evidence>
<dbReference type="PROSITE" id="PS01159">
    <property type="entry name" value="WW_DOMAIN_1"/>
    <property type="match status" value="1"/>
</dbReference>
<dbReference type="PaxDb" id="2903-EOD06197"/>
<dbReference type="Proteomes" id="UP000013827">
    <property type="component" value="Unassembled WGS sequence"/>
</dbReference>
<accession>A0A0D3I4L2</accession>
<evidence type="ECO:0000259" key="2">
    <source>
        <dbReference type="PROSITE" id="PS50020"/>
    </source>
</evidence>
<dbReference type="InterPro" id="IPR001202">
    <property type="entry name" value="WW_dom"/>
</dbReference>
<organism evidence="3 4">
    <name type="scientific">Emiliania huxleyi (strain CCMP1516)</name>
    <dbReference type="NCBI Taxonomy" id="280463"/>
    <lineage>
        <taxon>Eukaryota</taxon>
        <taxon>Haptista</taxon>
        <taxon>Haptophyta</taxon>
        <taxon>Prymnesiophyceae</taxon>
        <taxon>Isochrysidales</taxon>
        <taxon>Noelaerhabdaceae</taxon>
        <taxon>Emiliania</taxon>
    </lineage>
</organism>
<evidence type="ECO:0000256" key="1">
    <source>
        <dbReference type="SAM" id="MobiDB-lite"/>
    </source>
</evidence>
<feature type="region of interest" description="Disordered" evidence="1">
    <location>
        <begin position="1"/>
        <end position="112"/>
    </location>
</feature>
<dbReference type="GeneID" id="17252295"/>
<dbReference type="SUPFAM" id="SSF51045">
    <property type="entry name" value="WW domain"/>
    <property type="match status" value="1"/>
</dbReference>
<dbReference type="KEGG" id="ehx:EMIHUDRAFT_107033"/>
<dbReference type="EnsemblProtists" id="EOD06197">
    <property type="protein sequence ID" value="EOD06197"/>
    <property type="gene ID" value="EMIHUDRAFT_107033"/>
</dbReference>
<dbReference type="Pfam" id="PF00397">
    <property type="entry name" value="WW"/>
    <property type="match status" value="1"/>
</dbReference>
<evidence type="ECO:0000313" key="3">
    <source>
        <dbReference type="EnsemblProtists" id="EOD06197"/>
    </source>
</evidence>
<dbReference type="SMART" id="SM00456">
    <property type="entry name" value="WW"/>
    <property type="match status" value="1"/>
</dbReference>
<dbReference type="CDD" id="cd00201">
    <property type="entry name" value="WW"/>
    <property type="match status" value="1"/>
</dbReference>
<feature type="compositionally biased region" description="Low complexity" evidence="1">
    <location>
        <begin position="57"/>
        <end position="75"/>
    </location>
</feature>
<protein>
    <recommendedName>
        <fullName evidence="2">WW domain-containing protein</fullName>
    </recommendedName>
</protein>
<feature type="compositionally biased region" description="Basic and acidic residues" evidence="1">
    <location>
        <begin position="38"/>
        <end position="48"/>
    </location>
</feature>
<dbReference type="HOGENOM" id="CLU_1985781_0_0_1"/>
<reference evidence="3" key="2">
    <citation type="submission" date="2024-10" db="UniProtKB">
        <authorList>
            <consortium name="EnsemblProtists"/>
        </authorList>
    </citation>
    <scope>IDENTIFICATION</scope>
</reference>
<sequence>MSLLDDGPASGVELHLAKLPSRGQRAVKLSGEAAAAEEQQREAEEVPAVRRTKKKSCGSSGPSGGASAPPAEAGPAPMPQAKPEQGGGEAEHALPEGWQKGVTPDGRDYFYNVGTGATQWIRPNDY</sequence>
<dbReference type="PROSITE" id="PS50020">
    <property type="entry name" value="WW_DOMAIN_2"/>
    <property type="match status" value="1"/>
</dbReference>
<dbReference type="InterPro" id="IPR036020">
    <property type="entry name" value="WW_dom_sf"/>
</dbReference>
<keyword evidence="4" id="KW-1185">Reference proteome</keyword>
<dbReference type="Gene3D" id="2.20.70.10">
    <property type="match status" value="1"/>
</dbReference>
<reference evidence="4" key="1">
    <citation type="journal article" date="2013" name="Nature">
        <title>Pan genome of the phytoplankton Emiliania underpins its global distribution.</title>
        <authorList>
            <person name="Read B.A."/>
            <person name="Kegel J."/>
            <person name="Klute M.J."/>
            <person name="Kuo A."/>
            <person name="Lefebvre S.C."/>
            <person name="Maumus F."/>
            <person name="Mayer C."/>
            <person name="Miller J."/>
            <person name="Monier A."/>
            <person name="Salamov A."/>
            <person name="Young J."/>
            <person name="Aguilar M."/>
            <person name="Claverie J.M."/>
            <person name="Frickenhaus S."/>
            <person name="Gonzalez K."/>
            <person name="Herman E.K."/>
            <person name="Lin Y.C."/>
            <person name="Napier J."/>
            <person name="Ogata H."/>
            <person name="Sarno A.F."/>
            <person name="Shmutz J."/>
            <person name="Schroeder D."/>
            <person name="de Vargas C."/>
            <person name="Verret F."/>
            <person name="von Dassow P."/>
            <person name="Valentin K."/>
            <person name="Van de Peer Y."/>
            <person name="Wheeler G."/>
            <person name="Dacks J.B."/>
            <person name="Delwiche C.F."/>
            <person name="Dyhrman S.T."/>
            <person name="Glockner G."/>
            <person name="John U."/>
            <person name="Richards T."/>
            <person name="Worden A.Z."/>
            <person name="Zhang X."/>
            <person name="Grigoriev I.V."/>
            <person name="Allen A.E."/>
            <person name="Bidle K."/>
            <person name="Borodovsky M."/>
            <person name="Bowler C."/>
            <person name="Brownlee C."/>
            <person name="Cock J.M."/>
            <person name="Elias M."/>
            <person name="Gladyshev V.N."/>
            <person name="Groth M."/>
            <person name="Guda C."/>
            <person name="Hadaegh A."/>
            <person name="Iglesias-Rodriguez M.D."/>
            <person name="Jenkins J."/>
            <person name="Jones B.M."/>
            <person name="Lawson T."/>
            <person name="Leese F."/>
            <person name="Lindquist E."/>
            <person name="Lobanov A."/>
            <person name="Lomsadze A."/>
            <person name="Malik S.B."/>
            <person name="Marsh M.E."/>
            <person name="Mackinder L."/>
            <person name="Mock T."/>
            <person name="Mueller-Roeber B."/>
            <person name="Pagarete A."/>
            <person name="Parker M."/>
            <person name="Probert I."/>
            <person name="Quesneville H."/>
            <person name="Raines C."/>
            <person name="Rensing S.A."/>
            <person name="Riano-Pachon D.M."/>
            <person name="Richier S."/>
            <person name="Rokitta S."/>
            <person name="Shiraiwa Y."/>
            <person name="Soanes D.M."/>
            <person name="van der Giezen M."/>
            <person name="Wahlund T.M."/>
            <person name="Williams B."/>
            <person name="Wilson W."/>
            <person name="Wolfe G."/>
            <person name="Wurch L.L."/>
        </authorList>
    </citation>
    <scope>NUCLEOTIDE SEQUENCE</scope>
</reference>
<proteinExistence type="predicted"/>
<feature type="domain" description="WW" evidence="2">
    <location>
        <begin position="92"/>
        <end position="125"/>
    </location>
</feature>